<dbReference type="FunFam" id="3.30.420.230:FF:000003">
    <property type="entry name" value="Pre-mRNA-processing-splicing factor 8"/>
    <property type="match status" value="1"/>
</dbReference>
<reference evidence="2 3" key="1">
    <citation type="submission" date="2016-03" db="EMBL/GenBank/DDBJ databases">
        <title>Comparative genomics of the ectomycorrhizal sister species Rhizopogon vinicolor and Rhizopogon vesiculosus (Basidiomycota: Boletales) reveals a divergence of the mating type B locus.</title>
        <authorList>
            <person name="Mujic A.B."/>
            <person name="Kuo A."/>
            <person name="Tritt A."/>
            <person name="Lipzen A."/>
            <person name="Chen C."/>
            <person name="Johnson J."/>
            <person name="Sharma A."/>
            <person name="Barry K."/>
            <person name="Grigoriev I.V."/>
            <person name="Spatafora J.W."/>
        </authorList>
    </citation>
    <scope>NUCLEOTIDE SEQUENCE [LARGE SCALE GENOMIC DNA]</scope>
    <source>
        <strain evidence="2 3">AM-OR11-056</strain>
    </source>
</reference>
<dbReference type="STRING" id="180088.A0A1J8Q7U4"/>
<dbReference type="InterPro" id="IPR021983">
    <property type="entry name" value="PRP8_domainIV"/>
</dbReference>
<dbReference type="GO" id="GO:0005682">
    <property type="term" value="C:U5 snRNP"/>
    <property type="evidence" value="ECO:0007669"/>
    <property type="project" value="TreeGrafter"/>
</dbReference>
<dbReference type="GO" id="GO:0097157">
    <property type="term" value="F:pre-mRNA intronic binding"/>
    <property type="evidence" value="ECO:0007669"/>
    <property type="project" value="TreeGrafter"/>
</dbReference>
<proteinExistence type="predicted"/>
<dbReference type="Proteomes" id="UP000183567">
    <property type="component" value="Unassembled WGS sequence"/>
</dbReference>
<evidence type="ECO:0000259" key="1">
    <source>
        <dbReference type="Pfam" id="PF12134"/>
    </source>
</evidence>
<dbReference type="GO" id="GO:0017070">
    <property type="term" value="F:U6 snRNA binding"/>
    <property type="evidence" value="ECO:0007669"/>
    <property type="project" value="TreeGrafter"/>
</dbReference>
<evidence type="ECO:0000313" key="2">
    <source>
        <dbReference type="EMBL" id="OJA16719.1"/>
    </source>
</evidence>
<dbReference type="GO" id="GO:0030620">
    <property type="term" value="F:U2 snRNA binding"/>
    <property type="evidence" value="ECO:0007669"/>
    <property type="project" value="TreeGrafter"/>
</dbReference>
<feature type="domain" description="PRP8" evidence="1">
    <location>
        <begin position="184"/>
        <end position="298"/>
    </location>
</feature>
<dbReference type="Pfam" id="PF12134">
    <property type="entry name" value="PRP8_domainIV"/>
    <property type="match status" value="1"/>
</dbReference>
<dbReference type="Gene3D" id="3.90.1570.40">
    <property type="match status" value="1"/>
</dbReference>
<dbReference type="InterPro" id="IPR012337">
    <property type="entry name" value="RNaseH-like_sf"/>
</dbReference>
<dbReference type="EMBL" id="LVVM01002408">
    <property type="protein sequence ID" value="OJA16719.1"/>
    <property type="molecule type" value="Genomic_DNA"/>
</dbReference>
<dbReference type="GO" id="GO:0030623">
    <property type="term" value="F:U5 snRNA binding"/>
    <property type="evidence" value="ECO:0007669"/>
    <property type="project" value="TreeGrafter"/>
</dbReference>
<keyword evidence="3" id="KW-1185">Reference proteome</keyword>
<name>A0A1J8Q7U4_9AGAM</name>
<accession>A0A1J8Q7U4</accession>
<dbReference type="GO" id="GO:0000244">
    <property type="term" value="P:spliceosomal tri-snRNP complex assembly"/>
    <property type="evidence" value="ECO:0007669"/>
    <property type="project" value="TreeGrafter"/>
</dbReference>
<dbReference type="PANTHER" id="PTHR11140">
    <property type="entry name" value="PRE-MRNA SPLICING FACTOR PRP8"/>
    <property type="match status" value="1"/>
</dbReference>
<comment type="caution">
    <text evidence="2">The sequence shown here is derived from an EMBL/GenBank/DDBJ whole genome shotgun (WGS) entry which is preliminary data.</text>
</comment>
<protein>
    <recommendedName>
        <fullName evidence="1">PRP8 domain-containing protein</fullName>
    </recommendedName>
</protein>
<sequence length="299" mass="33993">MPKAQRTSEEVQCSIYGMRMPGRGLAAHMKKWLISPKKVNIEEFSSINISRPSLVADNKDVLDGTTSNKYCIDVQLRWGDFDTHDIERYNRIKFLDYVSDSMSIYPSPTGVIIGMYLAYNLWSAYGNWFPGMKPLIQQAMAKIMKADPACHVLRERIRKGLQLYSSGALPQQPELLRVVLQPDHLMFEDNLTTKPINGAIFIFNPRSGQFLKIVHTSVWAGQKRLGQLAKWKTAEEVAALVRSLPVEEQPKQVIVTRKGMLDPLEVHLLDFPNIVIKGSELQLPFQACMKMEKFGDLIL</sequence>
<dbReference type="SUPFAM" id="SSF53098">
    <property type="entry name" value="Ribonuclease H-like"/>
    <property type="match status" value="1"/>
</dbReference>
<dbReference type="GO" id="GO:0030619">
    <property type="term" value="F:U1 snRNA binding"/>
    <property type="evidence" value="ECO:0007669"/>
    <property type="project" value="TreeGrafter"/>
</dbReference>
<dbReference type="GO" id="GO:0071013">
    <property type="term" value="C:catalytic step 2 spliceosome"/>
    <property type="evidence" value="ECO:0007669"/>
    <property type="project" value="TreeGrafter"/>
</dbReference>
<evidence type="ECO:0000313" key="3">
    <source>
        <dbReference type="Proteomes" id="UP000183567"/>
    </source>
</evidence>
<dbReference type="PANTHER" id="PTHR11140:SF0">
    <property type="entry name" value="PRE-MRNA-PROCESSING-SPLICING FACTOR 8"/>
    <property type="match status" value="1"/>
</dbReference>
<dbReference type="InterPro" id="IPR027652">
    <property type="entry name" value="PRP8"/>
</dbReference>
<feature type="non-terminal residue" evidence="2">
    <location>
        <position position="299"/>
    </location>
</feature>
<dbReference type="InterPro" id="IPR043172">
    <property type="entry name" value="Prp8_domainIV_palm"/>
</dbReference>
<organism evidence="2 3">
    <name type="scientific">Rhizopogon vesiculosus</name>
    <dbReference type="NCBI Taxonomy" id="180088"/>
    <lineage>
        <taxon>Eukaryota</taxon>
        <taxon>Fungi</taxon>
        <taxon>Dikarya</taxon>
        <taxon>Basidiomycota</taxon>
        <taxon>Agaricomycotina</taxon>
        <taxon>Agaricomycetes</taxon>
        <taxon>Agaricomycetidae</taxon>
        <taxon>Boletales</taxon>
        <taxon>Suillineae</taxon>
        <taxon>Rhizopogonaceae</taxon>
        <taxon>Rhizopogon</taxon>
    </lineage>
</organism>
<dbReference type="AlphaFoldDB" id="A0A1J8Q7U4"/>
<gene>
    <name evidence="2" type="ORF">AZE42_11912</name>
</gene>
<dbReference type="Gene3D" id="3.30.420.230">
    <property type="match status" value="1"/>
</dbReference>
<dbReference type="OrthoDB" id="1931567at2759"/>